<evidence type="ECO:0000313" key="2">
    <source>
        <dbReference type="Proteomes" id="UP000290567"/>
    </source>
</evidence>
<comment type="caution">
    <text evidence="1">The sequence shown here is derived from an EMBL/GenBank/DDBJ whole genome shotgun (WGS) entry which is preliminary data.</text>
</comment>
<name>A0A4P5PTJ9_9ENTE</name>
<reference evidence="2" key="1">
    <citation type="submission" date="2019-02" db="EMBL/GenBank/DDBJ databases">
        <title>Draft genome sequence of Enterococcus sp. Gos25-1.</title>
        <authorList>
            <person name="Tanaka N."/>
            <person name="Shiwa Y."/>
            <person name="Fujita N."/>
        </authorList>
    </citation>
    <scope>NUCLEOTIDE SEQUENCE [LARGE SCALE GENOMIC DNA]</scope>
    <source>
        <strain evidence="2">Gos25-1</strain>
    </source>
</reference>
<evidence type="ECO:0000313" key="1">
    <source>
        <dbReference type="EMBL" id="GCF95823.1"/>
    </source>
</evidence>
<gene>
    <name evidence="1" type="ORF">NRIC_37140</name>
</gene>
<proteinExistence type="predicted"/>
<accession>A0A4P5PTJ9</accession>
<protein>
    <submittedName>
        <fullName evidence="1">Uncharacterized protein</fullName>
    </submittedName>
</protein>
<dbReference type="EMBL" id="BJCC01000038">
    <property type="protein sequence ID" value="GCF95823.1"/>
    <property type="molecule type" value="Genomic_DNA"/>
</dbReference>
<dbReference type="AlphaFoldDB" id="A0A4P5PTJ9"/>
<sequence length="66" mass="8132">MIREIQRSIFVIYEQFFAIKITIIGYKKILQKLAFFVDQMQLSWYIMYCSQTEKRSLKKMKKDVDR</sequence>
<keyword evidence="2" id="KW-1185">Reference proteome</keyword>
<dbReference type="Proteomes" id="UP000290567">
    <property type="component" value="Unassembled WGS sequence"/>
</dbReference>
<organism evidence="1 2">
    <name type="scientific">Enterococcus florum</name>
    <dbReference type="NCBI Taxonomy" id="2480627"/>
    <lineage>
        <taxon>Bacteria</taxon>
        <taxon>Bacillati</taxon>
        <taxon>Bacillota</taxon>
        <taxon>Bacilli</taxon>
        <taxon>Lactobacillales</taxon>
        <taxon>Enterococcaceae</taxon>
        <taxon>Enterococcus</taxon>
    </lineage>
</organism>